<keyword evidence="4 6" id="KW-0862">Zinc</keyword>
<accession>A0A4U5WZF5</accession>
<keyword evidence="3 6" id="KW-0479">Metal-binding</keyword>
<dbReference type="EMBL" id="SZPR01000015">
    <property type="protein sequence ID" value="TKT08035.1"/>
    <property type="molecule type" value="Genomic_DNA"/>
</dbReference>
<dbReference type="SMART" id="SM00829">
    <property type="entry name" value="PKS_ER"/>
    <property type="match status" value="1"/>
</dbReference>
<protein>
    <submittedName>
        <fullName evidence="8">NAD(P)-dependent alcohol dehydrogenase</fullName>
    </submittedName>
</protein>
<dbReference type="Gene3D" id="3.90.180.10">
    <property type="entry name" value="Medium-chain alcohol dehydrogenases, catalytic domain"/>
    <property type="match status" value="1"/>
</dbReference>
<dbReference type="Proteomes" id="UP000308632">
    <property type="component" value="Unassembled WGS sequence"/>
</dbReference>
<keyword evidence="5" id="KW-0560">Oxidoreductase</keyword>
<dbReference type="SUPFAM" id="SSF50129">
    <property type="entry name" value="GroES-like"/>
    <property type="match status" value="1"/>
</dbReference>
<comment type="similarity">
    <text evidence="2 6">Belongs to the zinc-containing alcohol dehydrogenase family.</text>
</comment>
<evidence type="ECO:0000256" key="6">
    <source>
        <dbReference type="RuleBase" id="RU361277"/>
    </source>
</evidence>
<evidence type="ECO:0000259" key="7">
    <source>
        <dbReference type="SMART" id="SM00829"/>
    </source>
</evidence>
<dbReference type="InterPro" id="IPR020843">
    <property type="entry name" value="ER"/>
</dbReference>
<dbReference type="AlphaFoldDB" id="A0A4U5WZF5"/>
<evidence type="ECO:0000256" key="1">
    <source>
        <dbReference type="ARBA" id="ARBA00001947"/>
    </source>
</evidence>
<feature type="domain" description="Enoyl reductase (ER)" evidence="7">
    <location>
        <begin position="13"/>
        <end position="368"/>
    </location>
</feature>
<dbReference type="PANTHER" id="PTHR43350">
    <property type="entry name" value="NAD-DEPENDENT ALCOHOL DEHYDROGENASE"/>
    <property type="match status" value="1"/>
</dbReference>
<dbReference type="InterPro" id="IPR013149">
    <property type="entry name" value="ADH-like_C"/>
</dbReference>
<evidence type="ECO:0000256" key="5">
    <source>
        <dbReference type="ARBA" id="ARBA00023002"/>
    </source>
</evidence>
<dbReference type="PANTHER" id="PTHR43350:SF2">
    <property type="entry name" value="GROES-LIKE ZINC-BINDING ALCOHOL DEHYDROGENASE FAMILY PROTEIN"/>
    <property type="match status" value="1"/>
</dbReference>
<dbReference type="GO" id="GO:0016491">
    <property type="term" value="F:oxidoreductase activity"/>
    <property type="evidence" value="ECO:0007669"/>
    <property type="project" value="UniProtKB-KW"/>
</dbReference>
<proteinExistence type="inferred from homology"/>
<dbReference type="InterPro" id="IPR036291">
    <property type="entry name" value="NAD(P)-bd_dom_sf"/>
</dbReference>
<dbReference type="SUPFAM" id="SSF51735">
    <property type="entry name" value="NAD(P)-binding Rossmann-fold domains"/>
    <property type="match status" value="1"/>
</dbReference>
<name>A0A4U5WZF5_STRGB</name>
<evidence type="ECO:0000256" key="3">
    <source>
        <dbReference type="ARBA" id="ARBA00022723"/>
    </source>
</evidence>
<comment type="caution">
    <text evidence="8">The sequence shown here is derived from an EMBL/GenBank/DDBJ whole genome shotgun (WGS) entry which is preliminary data.</text>
</comment>
<organism evidence="8 9">
    <name type="scientific">Streptomyces galbus</name>
    <dbReference type="NCBI Taxonomy" id="33898"/>
    <lineage>
        <taxon>Bacteria</taxon>
        <taxon>Bacillati</taxon>
        <taxon>Actinomycetota</taxon>
        <taxon>Actinomycetes</taxon>
        <taxon>Kitasatosporales</taxon>
        <taxon>Streptomycetaceae</taxon>
        <taxon>Streptomyces</taxon>
    </lineage>
</organism>
<sequence length="379" mass="39344">MPTSTNVAVARTGEDTFHWESAVLDDPGPGEILVRLVATGLCHTDLSVLAGRLPTPLPAVLGHEGAGTVEAVGPEVTDIEPGDHVVLSFNSCGRCRSCLTGRPTACDTYFPLNFHAARPDGTTPIRTQDGAPLGGLFFGQSSLARHAVVSAQSVVHVDVADESELAQLAPVGCGIQTGAGAILNLLRPVHGESLAVFGAGAVGLSAVMAARLTPARTIVAVDVVPARLDLATELGATHTIDSSKEDLATQLRALAGPAGPTHIVETTGIPALLELAITAVSAQGTVAVIGAPSAGSRASFDVNALIDGRTVRGVTEGGSDRVTFIPSLIDLARRGRLPYRKFVRFYSEDQLHLAVEDARSGRTIKPVIRFDHHTPGEGR</sequence>
<reference evidence="8 9" key="1">
    <citation type="submission" date="2019-04" db="EMBL/GenBank/DDBJ databases">
        <title>Streptomyces lasaliensis sp.nov., an Actinomycete isolated from soil which produces the polyether antibiotic lasalocid.</title>
        <authorList>
            <person name="Erwin G."/>
            <person name="Haber C."/>
        </authorList>
    </citation>
    <scope>NUCLEOTIDE SEQUENCE [LARGE SCALE GENOMIC DNA]</scope>
    <source>
        <strain evidence="8 9">DSM 40089</strain>
    </source>
</reference>
<dbReference type="GO" id="GO:0008270">
    <property type="term" value="F:zinc ion binding"/>
    <property type="evidence" value="ECO:0007669"/>
    <property type="project" value="InterPro"/>
</dbReference>
<dbReference type="Pfam" id="PF00107">
    <property type="entry name" value="ADH_zinc_N"/>
    <property type="match status" value="1"/>
</dbReference>
<dbReference type="InterPro" id="IPR002328">
    <property type="entry name" value="ADH_Zn_CS"/>
</dbReference>
<dbReference type="Gene3D" id="3.40.50.720">
    <property type="entry name" value="NAD(P)-binding Rossmann-like Domain"/>
    <property type="match status" value="1"/>
</dbReference>
<evidence type="ECO:0000256" key="2">
    <source>
        <dbReference type="ARBA" id="ARBA00008072"/>
    </source>
</evidence>
<dbReference type="InterPro" id="IPR013154">
    <property type="entry name" value="ADH-like_N"/>
</dbReference>
<dbReference type="PROSITE" id="PS00059">
    <property type="entry name" value="ADH_ZINC"/>
    <property type="match status" value="1"/>
</dbReference>
<dbReference type="CDD" id="cd08278">
    <property type="entry name" value="benzyl_alcohol_DH"/>
    <property type="match status" value="1"/>
</dbReference>
<evidence type="ECO:0000313" key="8">
    <source>
        <dbReference type="EMBL" id="TKT08035.1"/>
    </source>
</evidence>
<evidence type="ECO:0000256" key="4">
    <source>
        <dbReference type="ARBA" id="ARBA00022833"/>
    </source>
</evidence>
<comment type="cofactor">
    <cofactor evidence="1 6">
        <name>Zn(2+)</name>
        <dbReference type="ChEBI" id="CHEBI:29105"/>
    </cofactor>
</comment>
<dbReference type="Pfam" id="PF08240">
    <property type="entry name" value="ADH_N"/>
    <property type="match status" value="1"/>
</dbReference>
<evidence type="ECO:0000313" key="9">
    <source>
        <dbReference type="Proteomes" id="UP000308632"/>
    </source>
</evidence>
<gene>
    <name evidence="8" type="ORF">E4U92_18645</name>
</gene>
<dbReference type="InterPro" id="IPR011032">
    <property type="entry name" value="GroES-like_sf"/>
</dbReference>